<name>A0ACB7FBA1_NIBAL</name>
<organism evidence="1 2">
    <name type="scientific">Nibea albiflora</name>
    <name type="common">Yellow drum</name>
    <name type="synonym">Corvina albiflora</name>
    <dbReference type="NCBI Taxonomy" id="240163"/>
    <lineage>
        <taxon>Eukaryota</taxon>
        <taxon>Metazoa</taxon>
        <taxon>Chordata</taxon>
        <taxon>Craniata</taxon>
        <taxon>Vertebrata</taxon>
        <taxon>Euteleostomi</taxon>
        <taxon>Actinopterygii</taxon>
        <taxon>Neopterygii</taxon>
        <taxon>Teleostei</taxon>
        <taxon>Neoteleostei</taxon>
        <taxon>Acanthomorphata</taxon>
        <taxon>Eupercaria</taxon>
        <taxon>Sciaenidae</taxon>
        <taxon>Nibea</taxon>
    </lineage>
</organism>
<dbReference type="EMBL" id="CM024802">
    <property type="protein sequence ID" value="KAG8011561.1"/>
    <property type="molecule type" value="Genomic_DNA"/>
</dbReference>
<dbReference type="Proteomes" id="UP000805704">
    <property type="component" value="Chromosome 14"/>
</dbReference>
<reference evidence="1" key="1">
    <citation type="submission" date="2020-04" db="EMBL/GenBank/DDBJ databases">
        <title>A chromosome-scale assembly and high-density genetic map of the yellow drum (Nibea albiflora) genome.</title>
        <authorList>
            <person name="Xu D."/>
            <person name="Zhang W."/>
            <person name="Chen R."/>
            <person name="Tan P."/>
            <person name="Wang L."/>
            <person name="Song H."/>
            <person name="Tian L."/>
            <person name="Zhu Q."/>
            <person name="Wang B."/>
        </authorList>
    </citation>
    <scope>NUCLEOTIDE SEQUENCE</scope>
    <source>
        <strain evidence="1">ZJHYS-2018</strain>
    </source>
</reference>
<keyword evidence="2" id="KW-1185">Reference proteome</keyword>
<gene>
    <name evidence="1" type="primary">C1QTNF3.2</name>
    <name evidence="1" type="ORF">GBF38_006466</name>
</gene>
<sequence length="202" mass="22453">MMFGWFLVVLVGCGLVRTQHGAKVKTTEDLLQQLTARVEKLERECEARGKSQVAFSASLFTSEQETHHGPFNTDTTLVFKKVTTNVGNAYNSITGIFTAPIKGLYYMRFTSCVGESSPLNTALMKNGENMVAVYDNRGAHASGSNGVTLVLEKGDTVWIALWAQKSVFDQSRRTTFSGFLVFPMEEVEWKVEGKVETEQSEF</sequence>
<accession>A0ACB7FBA1</accession>
<comment type="caution">
    <text evidence="1">The sequence shown here is derived from an EMBL/GenBank/DDBJ whole genome shotgun (WGS) entry which is preliminary data.</text>
</comment>
<evidence type="ECO:0000313" key="2">
    <source>
        <dbReference type="Proteomes" id="UP000805704"/>
    </source>
</evidence>
<protein>
    <submittedName>
        <fullName evidence="1">Complement C1q tumor necrosis factor-related protein 3</fullName>
    </submittedName>
</protein>
<evidence type="ECO:0000313" key="1">
    <source>
        <dbReference type="EMBL" id="KAG8011561.1"/>
    </source>
</evidence>
<proteinExistence type="predicted"/>